<sequence>MSTSKTRYCILTDVWDQKTTNADVAFSAKAKERDAFREKDTGIWKSNSGSPGGLCFSAR</sequence>
<comment type="caution">
    <text evidence="1">The sequence shown here is derived from an EMBL/GenBank/DDBJ whole genome shotgun (WGS) entry which is preliminary data.</text>
</comment>
<name>E6QK04_9ZZZZ</name>
<accession>E6QK04</accession>
<dbReference type="AlphaFoldDB" id="E6QK04"/>
<reference evidence="1" key="1">
    <citation type="submission" date="2009-10" db="EMBL/GenBank/DDBJ databases">
        <title>Diversity of trophic interactions inside an arsenic-rich microbial ecosystem.</title>
        <authorList>
            <person name="Bertin P.N."/>
            <person name="Heinrich-Salmeron A."/>
            <person name="Pelletier E."/>
            <person name="Goulhen-Chollet F."/>
            <person name="Arsene-Ploetze F."/>
            <person name="Gallien S."/>
            <person name="Calteau A."/>
            <person name="Vallenet D."/>
            <person name="Casiot C."/>
            <person name="Chane-Woon-Ming B."/>
            <person name="Giloteaux L."/>
            <person name="Barakat M."/>
            <person name="Bonnefoy V."/>
            <person name="Bruneel O."/>
            <person name="Chandler M."/>
            <person name="Cleiss J."/>
            <person name="Duran R."/>
            <person name="Elbaz-Poulichet F."/>
            <person name="Fonknechten N."/>
            <person name="Lauga B."/>
            <person name="Mornico D."/>
            <person name="Ortet P."/>
            <person name="Schaeffer C."/>
            <person name="Siguier P."/>
            <person name="Alexander Thil Smith A."/>
            <person name="Van Dorsselaer A."/>
            <person name="Weissenbach J."/>
            <person name="Medigue C."/>
            <person name="Le Paslier D."/>
        </authorList>
    </citation>
    <scope>NUCLEOTIDE SEQUENCE</scope>
</reference>
<dbReference type="EMBL" id="CABQ01000106">
    <property type="protein sequence ID" value="CBI07571.1"/>
    <property type="molecule type" value="Genomic_DNA"/>
</dbReference>
<evidence type="ECO:0000313" key="1">
    <source>
        <dbReference type="EMBL" id="CBI07571.1"/>
    </source>
</evidence>
<protein>
    <submittedName>
        <fullName evidence="1">Uncharacterized protein</fullName>
    </submittedName>
</protein>
<organism evidence="1">
    <name type="scientific">mine drainage metagenome</name>
    <dbReference type="NCBI Taxonomy" id="410659"/>
    <lineage>
        <taxon>unclassified sequences</taxon>
        <taxon>metagenomes</taxon>
        <taxon>ecological metagenomes</taxon>
    </lineage>
</organism>
<gene>
    <name evidence="1" type="ORF">CARN6_0922</name>
</gene>
<proteinExistence type="predicted"/>